<keyword evidence="4" id="KW-1185">Reference proteome</keyword>
<accession>A0AAF1K6T8</accession>
<evidence type="ECO:0000313" key="4">
    <source>
        <dbReference type="Proteomes" id="UP000249499"/>
    </source>
</evidence>
<proteinExistence type="predicted"/>
<dbReference type="AlphaFoldDB" id="A0AAF1K6T8"/>
<protein>
    <submittedName>
        <fullName evidence="3">Uncharacterized protein</fullName>
    </submittedName>
</protein>
<reference evidence="4" key="2">
    <citation type="journal article" date="2023" name="MicrobiologyOpen">
        <title>Genomics of the tumorigenes clade of the family Rhizobiaceae and description of Rhizobium rhododendri sp. nov.</title>
        <authorList>
            <person name="Kuzmanovic N."/>
            <person name="diCenzo G.C."/>
            <person name="Bunk B."/>
            <person name="Sproeer C."/>
            <person name="Fruehling A."/>
            <person name="Neumann-Schaal M."/>
            <person name="Overmann J."/>
            <person name="Smalla K."/>
        </authorList>
    </citation>
    <scope>NUCLEOTIDE SEQUENCE [LARGE SCALE GENOMIC DNA]</scope>
    <source>
        <strain evidence="4">1078</strain>
    </source>
</reference>
<evidence type="ECO:0000256" key="1">
    <source>
        <dbReference type="SAM" id="Coils"/>
    </source>
</evidence>
<gene>
    <name evidence="3" type="ORF">PR017_07110</name>
</gene>
<feature type="coiled-coil region" evidence="1">
    <location>
        <begin position="94"/>
        <end position="128"/>
    </location>
</feature>
<dbReference type="KEGG" id="rtu:PR017_07110"/>
<feature type="region of interest" description="Disordered" evidence="2">
    <location>
        <begin position="55"/>
        <end position="79"/>
    </location>
</feature>
<reference evidence="3 4" key="1">
    <citation type="journal article" date="2018" name="Sci. Rep.">
        <title>Rhizobium tumorigenes sp. nov., a novel plant tumorigenic bacterium isolated from cane gall tumors on thornless blackberry.</title>
        <authorList>
            <person name="Kuzmanovi N."/>
            <person name="Smalla K."/>
            <person name="Gronow S."/>
            <person name="PuBawska J."/>
        </authorList>
    </citation>
    <scope>NUCLEOTIDE SEQUENCE [LARGE SCALE GENOMIC DNA]</scope>
    <source>
        <strain evidence="3 4">1078</strain>
    </source>
</reference>
<evidence type="ECO:0000256" key="2">
    <source>
        <dbReference type="SAM" id="MobiDB-lite"/>
    </source>
</evidence>
<dbReference type="EMBL" id="CP117255">
    <property type="protein sequence ID" value="WFR96875.1"/>
    <property type="molecule type" value="Genomic_DNA"/>
</dbReference>
<evidence type="ECO:0000313" key="3">
    <source>
        <dbReference type="EMBL" id="WFR96875.1"/>
    </source>
</evidence>
<organism evidence="3 4">
    <name type="scientific">Rhizobium tumorigenes</name>
    <dbReference type="NCBI Taxonomy" id="2041385"/>
    <lineage>
        <taxon>Bacteria</taxon>
        <taxon>Pseudomonadati</taxon>
        <taxon>Pseudomonadota</taxon>
        <taxon>Alphaproteobacteria</taxon>
        <taxon>Hyphomicrobiales</taxon>
        <taxon>Rhizobiaceae</taxon>
        <taxon>Rhizobium/Agrobacterium group</taxon>
        <taxon>Rhizobium</taxon>
    </lineage>
</organism>
<dbReference type="RefSeq" id="WP_133255650.1">
    <property type="nucleotide sequence ID" value="NZ_CP117255.1"/>
</dbReference>
<dbReference type="Proteomes" id="UP000249499">
    <property type="component" value="Chromosome"/>
</dbReference>
<keyword evidence="1" id="KW-0175">Coiled coil</keyword>
<sequence>MPQPIFHIDIVRLRRYISDANNAHSLLMRNSTERRALGEVLGQLRIRQDIARRDSIGRPPVETAESRNEQRSGYLRSTDPEISALEDEHERTIIAAAHNEIKVVKEEIDRVERQMRRLEAEYEILNDRWEHAARLRDLVRNFALAHGISSDDMEI</sequence>
<name>A0AAF1K6T8_9HYPH</name>